<accession>A0ABQ8UIM2</accession>
<gene>
    <name evidence="1" type="ORF">PAPYR_5134</name>
</gene>
<dbReference type="Gene3D" id="3.40.630.10">
    <property type="entry name" value="Zn peptidases"/>
    <property type="match status" value="1"/>
</dbReference>
<evidence type="ECO:0000313" key="2">
    <source>
        <dbReference type="Proteomes" id="UP001141327"/>
    </source>
</evidence>
<proteinExistence type="predicted"/>
<organism evidence="1 2">
    <name type="scientific">Paratrimastix pyriformis</name>
    <dbReference type="NCBI Taxonomy" id="342808"/>
    <lineage>
        <taxon>Eukaryota</taxon>
        <taxon>Metamonada</taxon>
        <taxon>Preaxostyla</taxon>
        <taxon>Paratrimastigidae</taxon>
        <taxon>Paratrimastix</taxon>
    </lineage>
</organism>
<name>A0ABQ8UIM2_9EUKA</name>
<reference evidence="1" key="1">
    <citation type="journal article" date="2022" name="bioRxiv">
        <title>Genomics of Preaxostyla Flagellates Illuminates Evolutionary Transitions and the Path Towards Mitochondrial Loss.</title>
        <authorList>
            <person name="Novak L.V.F."/>
            <person name="Treitli S.C."/>
            <person name="Pyrih J."/>
            <person name="Halakuc P."/>
            <person name="Pipaliya S.V."/>
            <person name="Vacek V."/>
            <person name="Brzon O."/>
            <person name="Soukal P."/>
            <person name="Eme L."/>
            <person name="Dacks J.B."/>
            <person name="Karnkowska A."/>
            <person name="Elias M."/>
            <person name="Hampl V."/>
        </authorList>
    </citation>
    <scope>NUCLEOTIDE SEQUENCE</scope>
    <source>
        <strain evidence="1">RCP-MX</strain>
    </source>
</reference>
<dbReference type="EMBL" id="JAPMOS010000023">
    <property type="protein sequence ID" value="KAJ4459074.1"/>
    <property type="molecule type" value="Genomic_DNA"/>
</dbReference>
<dbReference type="Proteomes" id="UP001141327">
    <property type="component" value="Unassembled WGS sequence"/>
</dbReference>
<comment type="caution">
    <text evidence="1">The sequence shown here is derived from an EMBL/GenBank/DDBJ whole genome shotgun (WGS) entry which is preliminary data.</text>
</comment>
<evidence type="ECO:0000313" key="1">
    <source>
        <dbReference type="EMBL" id="KAJ4459074.1"/>
    </source>
</evidence>
<protein>
    <submittedName>
        <fullName evidence="1">Molybdenum hydroxylase</fullName>
    </submittedName>
</protein>
<keyword evidence="2" id="KW-1185">Reference proteome</keyword>
<sequence length="181" mass="18770">MAAFTTVDVVIDATINKHNRAHTHPRMAPLVVALGPGFSVPEDCHAIIETNRGHDLGRVIRHGAAASDTGIPGALGGETIRRVLRAPCAGVLQPTRSLGDRVEAGDLVARVGQSEVRTEIAGLVRGMAQAGLQVTAGLKIGDVDPRPEAVFTTISDKSRNISGSVLEVVVAHMAAASPISP</sequence>